<sequence length="222" mass="25298">MFAVNTIRRRRRQILAECRTREKIYKERTLTLLSQGVEADDPELIEALTSARNAHSDYKTQLHSNMRIEEAHRKSRIIQRHIDEQVDRRIVLDANRRFLNPRLQSQLDRAEEDILANEDILTQISDDISDRLPDIELDAECEALLSKWILTSKPESRGAAAKTTSVLTLNGFPTSATKKTSAGLRDTQAQQTICREHSVPPEEIRVEKRTTNNTSPSTLGDA</sequence>
<proteinExistence type="inferred from homology"/>
<accession>A0A1P7U003</accession>
<keyword evidence="6" id="KW-0920">Virion tegument</keyword>
<dbReference type="Pfam" id="PF03580">
    <property type="entry name" value="Herpes_UL14"/>
    <property type="match status" value="1"/>
</dbReference>
<evidence type="ECO:0000256" key="9">
    <source>
        <dbReference type="SAM" id="MobiDB-lite"/>
    </source>
</evidence>
<protein>
    <submittedName>
        <fullName evidence="10">UL14 product homolog</fullName>
    </submittedName>
</protein>
<evidence type="ECO:0000256" key="8">
    <source>
        <dbReference type="ARBA" id="ARBA00023200"/>
    </source>
</evidence>
<gene>
    <name evidence="10" type="primary">ORF 19</name>
</gene>
<evidence type="ECO:0000313" key="11">
    <source>
        <dbReference type="Proteomes" id="UP000133659"/>
    </source>
</evidence>
<keyword evidence="8" id="KW-1035">Host cytoplasm</keyword>
<evidence type="ECO:0000256" key="6">
    <source>
        <dbReference type="ARBA" id="ARBA00022580"/>
    </source>
</evidence>
<evidence type="ECO:0000256" key="2">
    <source>
        <dbReference type="ARBA" id="ARBA00004192"/>
    </source>
</evidence>
<evidence type="ECO:0000256" key="4">
    <source>
        <dbReference type="ARBA" id="ARBA00009888"/>
    </source>
</evidence>
<dbReference type="GO" id="GO:0042025">
    <property type="term" value="C:host cell nucleus"/>
    <property type="evidence" value="ECO:0007669"/>
    <property type="project" value="UniProtKB-SubCell"/>
</dbReference>
<evidence type="ECO:0000313" key="10">
    <source>
        <dbReference type="EMBL" id="BAA82908.1"/>
    </source>
</evidence>
<dbReference type="Proteomes" id="UP000133659">
    <property type="component" value="Genome"/>
</dbReference>
<dbReference type="GO" id="GO:0019033">
    <property type="term" value="C:viral tegument"/>
    <property type="evidence" value="ECO:0007669"/>
    <property type="project" value="UniProtKB-SubCell"/>
</dbReference>
<evidence type="ECO:0000256" key="1">
    <source>
        <dbReference type="ARBA" id="ARBA00004147"/>
    </source>
</evidence>
<dbReference type="InterPro" id="IPR005207">
    <property type="entry name" value="Herpes_UL14"/>
</dbReference>
<reference evidence="10 11" key="1">
    <citation type="submission" date="1999-02" db="EMBL/GenBank/DDBJ databases">
        <title>The complete DNA sequence and transcription map of the unique long genome region of Marek's disease virus type 2.</title>
        <authorList>
            <person name="Jang H."/>
            <person name="Cai J."/>
            <person name="Izumiya Y."/>
            <person name="Murakami Y."/>
            <person name="Mochizuki M."/>
            <person name="Song C."/>
            <person name="Lee Y."/>
            <person name="Kai C."/>
            <person name="Takahashi E."/>
            <person name="Mikami T."/>
        </authorList>
    </citation>
    <scope>NUCLEOTIDE SEQUENCE [LARGE SCALE GENOMIC DNA]</scope>
    <source>
        <strain evidence="10">HPRS24</strain>
    </source>
</reference>
<keyword evidence="5" id="KW-1048">Host nucleus</keyword>
<evidence type="ECO:0000256" key="5">
    <source>
        <dbReference type="ARBA" id="ARBA00022562"/>
    </source>
</evidence>
<dbReference type="GO" id="GO:0030430">
    <property type="term" value="C:host cell cytoplasm"/>
    <property type="evidence" value="ECO:0007669"/>
    <property type="project" value="UniProtKB-SubCell"/>
</dbReference>
<name>A0A1P7U003_9ALPH</name>
<organism evidence="10 11">
    <name type="scientific">Marek's disease virus serotype 2 MDV2</name>
    <dbReference type="NCBI Taxonomy" id="36353"/>
    <lineage>
        <taxon>Viruses</taxon>
        <taxon>Duplodnaviria</taxon>
        <taxon>Heunggongvirae</taxon>
        <taxon>Peploviricota</taxon>
        <taxon>Herviviricetes</taxon>
        <taxon>Herpesvirales</taxon>
        <taxon>Orthoherpesviridae</taxon>
        <taxon>Alphaherpesvirinae</taxon>
        <taxon>Mardivirus</taxon>
        <taxon>Mardivirus gallidalpha3</taxon>
        <taxon>Gallid alphaherpesvirus 3</taxon>
    </lineage>
</organism>
<evidence type="ECO:0000256" key="3">
    <source>
        <dbReference type="ARBA" id="ARBA00004535"/>
    </source>
</evidence>
<feature type="compositionally biased region" description="Basic and acidic residues" evidence="9">
    <location>
        <begin position="194"/>
        <end position="210"/>
    </location>
</feature>
<dbReference type="EMBL" id="AB024414">
    <property type="protein sequence ID" value="BAA82908.1"/>
    <property type="molecule type" value="Genomic_DNA"/>
</dbReference>
<comment type="subcellular location">
    <subcellularLocation>
        <location evidence="2">Host cytoplasm</location>
    </subcellularLocation>
    <subcellularLocation>
        <location evidence="1">Host nucleus</location>
    </subcellularLocation>
    <subcellularLocation>
        <location evidence="3">Virion tegument</location>
    </subcellularLocation>
</comment>
<comment type="similarity">
    <text evidence="4">Belongs to the alphaherpesvirinae HHV-1 UL14 protein family.</text>
</comment>
<keyword evidence="7" id="KW-0946">Virion</keyword>
<evidence type="ECO:0000256" key="7">
    <source>
        <dbReference type="ARBA" id="ARBA00022844"/>
    </source>
</evidence>
<feature type="region of interest" description="Disordered" evidence="9">
    <location>
        <begin position="176"/>
        <end position="222"/>
    </location>
</feature>
<feature type="compositionally biased region" description="Polar residues" evidence="9">
    <location>
        <begin position="211"/>
        <end position="222"/>
    </location>
</feature>